<gene>
    <name evidence="8" type="ORF">DealDRAFT_0789</name>
</gene>
<feature type="domain" description="MPN" evidence="7">
    <location>
        <begin position="68"/>
        <end position="189"/>
    </location>
</feature>
<dbReference type="NCBIfam" id="TIGR00608">
    <property type="entry name" value="radc"/>
    <property type="match status" value="1"/>
</dbReference>
<dbReference type="EMBL" id="ACJM01000003">
    <property type="protein sequence ID" value="EEG78374.1"/>
    <property type="molecule type" value="Genomic_DNA"/>
</dbReference>
<name>C0GE80_DETAL</name>
<dbReference type="InterPro" id="IPR020891">
    <property type="entry name" value="UPF0758_CS"/>
</dbReference>
<dbReference type="GO" id="GO:0006508">
    <property type="term" value="P:proteolysis"/>
    <property type="evidence" value="ECO:0007669"/>
    <property type="project" value="UniProtKB-KW"/>
</dbReference>
<dbReference type="STRING" id="555088.DealDRAFT_0789"/>
<keyword evidence="2" id="KW-0645">Protease</keyword>
<dbReference type="SUPFAM" id="SSF47781">
    <property type="entry name" value="RuvA domain 2-like"/>
    <property type="match status" value="1"/>
</dbReference>
<dbReference type="PROSITE" id="PS50249">
    <property type="entry name" value="MPN"/>
    <property type="match status" value="1"/>
</dbReference>
<evidence type="ECO:0000313" key="8">
    <source>
        <dbReference type="EMBL" id="EEG78374.1"/>
    </source>
</evidence>
<dbReference type="Gene3D" id="1.10.150.20">
    <property type="entry name" value="5' to 3' exonuclease, C-terminal subdomain"/>
    <property type="match status" value="1"/>
</dbReference>
<dbReference type="OrthoDB" id="9804482at2"/>
<dbReference type="Proteomes" id="UP000006443">
    <property type="component" value="Unassembled WGS sequence"/>
</dbReference>
<comment type="caution">
    <text evidence="8">The sequence shown here is derived from an EMBL/GenBank/DDBJ whole genome shotgun (WGS) entry which is preliminary data.</text>
</comment>
<dbReference type="CDD" id="cd08071">
    <property type="entry name" value="MPN_DUF2466"/>
    <property type="match status" value="1"/>
</dbReference>
<dbReference type="GO" id="GO:0046872">
    <property type="term" value="F:metal ion binding"/>
    <property type="evidence" value="ECO:0007669"/>
    <property type="project" value="UniProtKB-KW"/>
</dbReference>
<evidence type="ECO:0000256" key="3">
    <source>
        <dbReference type="ARBA" id="ARBA00022723"/>
    </source>
</evidence>
<dbReference type="InterPro" id="IPR037518">
    <property type="entry name" value="MPN"/>
</dbReference>
<dbReference type="Pfam" id="PF04002">
    <property type="entry name" value="RadC"/>
    <property type="match status" value="1"/>
</dbReference>
<evidence type="ECO:0000256" key="1">
    <source>
        <dbReference type="ARBA" id="ARBA00010243"/>
    </source>
</evidence>
<organism evidence="8 9">
    <name type="scientific">Dethiobacter alkaliphilus AHT 1</name>
    <dbReference type="NCBI Taxonomy" id="555088"/>
    <lineage>
        <taxon>Bacteria</taxon>
        <taxon>Bacillati</taxon>
        <taxon>Bacillota</taxon>
        <taxon>Dethiobacteria</taxon>
        <taxon>Dethiobacterales</taxon>
        <taxon>Dethiobacteraceae</taxon>
        <taxon>Dethiobacter</taxon>
    </lineage>
</organism>
<dbReference type="RefSeq" id="WP_008515081.1">
    <property type="nucleotide sequence ID" value="NZ_ACJM01000003.1"/>
</dbReference>
<keyword evidence="6" id="KW-0482">Metalloprotease</keyword>
<keyword evidence="3" id="KW-0479">Metal-binding</keyword>
<evidence type="ECO:0000256" key="6">
    <source>
        <dbReference type="ARBA" id="ARBA00023049"/>
    </source>
</evidence>
<dbReference type="NCBIfam" id="NF000642">
    <property type="entry name" value="PRK00024.1"/>
    <property type="match status" value="1"/>
</dbReference>
<keyword evidence="5" id="KW-0862">Zinc</keyword>
<sequence length="189" mass="21197">MKHLLKPFVQESGMEYIAKEYPSLKQLSHATEKELLRVPGLGPRKAKQLKAVFDLSKALLEPDDTSITIQSPADVFENFKYLALHEEEYLVALFLNTKNKILQHTTISKGTLNTSLIHPREVFAPAIRIKCASVVILHNHPSGDPTPSREDIDITKRLKEAGKIIGIELLDHIVIGNKGFVSLREKSLL</sequence>
<dbReference type="eggNOG" id="COG2003">
    <property type="taxonomic scope" value="Bacteria"/>
</dbReference>
<evidence type="ECO:0000256" key="4">
    <source>
        <dbReference type="ARBA" id="ARBA00022801"/>
    </source>
</evidence>
<dbReference type="AlphaFoldDB" id="C0GE80"/>
<dbReference type="SUPFAM" id="SSF102712">
    <property type="entry name" value="JAB1/MPN domain"/>
    <property type="match status" value="1"/>
</dbReference>
<evidence type="ECO:0000256" key="5">
    <source>
        <dbReference type="ARBA" id="ARBA00022833"/>
    </source>
</evidence>
<dbReference type="InterPro" id="IPR001405">
    <property type="entry name" value="UPF0758"/>
</dbReference>
<proteinExistence type="inferred from homology"/>
<evidence type="ECO:0000256" key="2">
    <source>
        <dbReference type="ARBA" id="ARBA00022670"/>
    </source>
</evidence>
<reference evidence="8 9" key="1">
    <citation type="submission" date="2009-02" db="EMBL/GenBank/DDBJ databases">
        <title>Sequencing of the draft genome and assembly of Dethiobacter alkaliphilus AHT 1.</title>
        <authorList>
            <consortium name="US DOE Joint Genome Institute (JGI-PGF)"/>
            <person name="Lucas S."/>
            <person name="Copeland A."/>
            <person name="Lapidus A."/>
            <person name="Glavina del Rio T."/>
            <person name="Dalin E."/>
            <person name="Tice H."/>
            <person name="Bruce D."/>
            <person name="Goodwin L."/>
            <person name="Pitluck S."/>
            <person name="Larimer F."/>
            <person name="Land M.L."/>
            <person name="Hauser L."/>
            <person name="Muyzer G."/>
        </authorList>
    </citation>
    <scope>NUCLEOTIDE SEQUENCE [LARGE SCALE GENOMIC DNA]</scope>
    <source>
        <strain evidence="8 9">AHT 1</strain>
    </source>
</reference>
<evidence type="ECO:0000313" key="9">
    <source>
        <dbReference type="Proteomes" id="UP000006443"/>
    </source>
</evidence>
<dbReference type="PANTHER" id="PTHR30471:SF3">
    <property type="entry name" value="UPF0758 PROTEIN YEES-RELATED"/>
    <property type="match status" value="1"/>
</dbReference>
<dbReference type="InterPro" id="IPR010994">
    <property type="entry name" value="RuvA_2-like"/>
</dbReference>
<protein>
    <submittedName>
        <fullName evidence="8">DNA repair protein RadC</fullName>
    </submittedName>
</protein>
<dbReference type="Gene3D" id="3.40.140.10">
    <property type="entry name" value="Cytidine Deaminase, domain 2"/>
    <property type="match status" value="1"/>
</dbReference>
<keyword evidence="9" id="KW-1185">Reference proteome</keyword>
<comment type="similarity">
    <text evidence="1">Belongs to the UPF0758 family.</text>
</comment>
<keyword evidence="4" id="KW-0378">Hydrolase</keyword>
<dbReference type="PANTHER" id="PTHR30471">
    <property type="entry name" value="DNA REPAIR PROTEIN RADC"/>
    <property type="match status" value="1"/>
</dbReference>
<dbReference type="GO" id="GO:0008237">
    <property type="term" value="F:metallopeptidase activity"/>
    <property type="evidence" value="ECO:0007669"/>
    <property type="project" value="UniProtKB-KW"/>
</dbReference>
<accession>C0GE80</accession>
<evidence type="ECO:0000259" key="7">
    <source>
        <dbReference type="PROSITE" id="PS50249"/>
    </source>
</evidence>
<dbReference type="PROSITE" id="PS01302">
    <property type="entry name" value="UPF0758"/>
    <property type="match status" value="1"/>
</dbReference>
<dbReference type="InterPro" id="IPR025657">
    <property type="entry name" value="RadC_JAB"/>
</dbReference>